<comment type="similarity">
    <text evidence="1">Belongs to the glycosyltransferase 2 family.</text>
</comment>
<keyword evidence="4" id="KW-1133">Transmembrane helix</keyword>
<dbReference type="InterPro" id="IPR001173">
    <property type="entry name" value="Glyco_trans_2-like"/>
</dbReference>
<dbReference type="InterPro" id="IPR029044">
    <property type="entry name" value="Nucleotide-diphossugar_trans"/>
</dbReference>
<evidence type="ECO:0000313" key="6">
    <source>
        <dbReference type="EMBL" id="SHE39513.1"/>
    </source>
</evidence>
<keyword evidence="4" id="KW-0812">Transmembrane</keyword>
<feature type="transmembrane region" description="Helical" evidence="4">
    <location>
        <begin position="6"/>
        <end position="30"/>
    </location>
</feature>
<reference evidence="6 7" key="1">
    <citation type="submission" date="2016-11" db="EMBL/GenBank/DDBJ databases">
        <authorList>
            <person name="Jaros S."/>
            <person name="Januszkiewicz K."/>
            <person name="Wedrychowicz H."/>
        </authorList>
    </citation>
    <scope>NUCLEOTIDE SEQUENCE [LARGE SCALE GENOMIC DNA]</scope>
    <source>
        <strain evidence="6 7">DSM 16112</strain>
    </source>
</reference>
<dbReference type="Gene3D" id="3.90.550.10">
    <property type="entry name" value="Spore Coat Polysaccharide Biosynthesis Protein SpsA, Chain A"/>
    <property type="match status" value="1"/>
</dbReference>
<keyword evidence="2" id="KW-0328">Glycosyltransferase</keyword>
<keyword evidence="7" id="KW-1185">Reference proteome</keyword>
<evidence type="ECO:0000256" key="3">
    <source>
        <dbReference type="ARBA" id="ARBA00022679"/>
    </source>
</evidence>
<dbReference type="Pfam" id="PF00535">
    <property type="entry name" value="Glycos_transf_2"/>
    <property type="match status" value="1"/>
</dbReference>
<organism evidence="6 7">
    <name type="scientific">Lampropedia hyalina DSM 16112</name>
    <dbReference type="NCBI Taxonomy" id="1122156"/>
    <lineage>
        <taxon>Bacteria</taxon>
        <taxon>Pseudomonadati</taxon>
        <taxon>Pseudomonadota</taxon>
        <taxon>Betaproteobacteria</taxon>
        <taxon>Burkholderiales</taxon>
        <taxon>Comamonadaceae</taxon>
        <taxon>Lampropedia</taxon>
    </lineage>
</organism>
<keyword evidence="3 6" id="KW-0808">Transferase</keyword>
<dbReference type="GO" id="GO:0016757">
    <property type="term" value="F:glycosyltransferase activity"/>
    <property type="evidence" value="ECO:0007669"/>
    <property type="project" value="UniProtKB-KW"/>
</dbReference>
<sequence length="96" mass="10905">MSTIDTLFPFGFLGIWIPQAFWAVLSFAAWRYSIASRRELASLPQPKEWPMLSVLIPAYNEGLVIEDTLRAMAAQDYPAHRYEVVLINDGSKDDTL</sequence>
<dbReference type="PANTHER" id="PTHR43630:SF1">
    <property type="entry name" value="POLY-BETA-1,6-N-ACETYL-D-GLUCOSAMINE SYNTHASE"/>
    <property type="match status" value="1"/>
</dbReference>
<feature type="domain" description="Glycosyltransferase 2-like" evidence="5">
    <location>
        <begin position="53"/>
        <end position="95"/>
    </location>
</feature>
<accession>A0A1M4T4Q2</accession>
<dbReference type="PANTHER" id="PTHR43630">
    <property type="entry name" value="POLY-BETA-1,6-N-ACETYL-D-GLUCOSAMINE SYNTHASE"/>
    <property type="match status" value="1"/>
</dbReference>
<gene>
    <name evidence="6" type="ORF">SAMN02745117_00229</name>
</gene>
<name>A0A1M4T4Q2_9BURK</name>
<dbReference type="Proteomes" id="UP000184327">
    <property type="component" value="Unassembled WGS sequence"/>
</dbReference>
<evidence type="ECO:0000256" key="2">
    <source>
        <dbReference type="ARBA" id="ARBA00022676"/>
    </source>
</evidence>
<evidence type="ECO:0000256" key="1">
    <source>
        <dbReference type="ARBA" id="ARBA00006739"/>
    </source>
</evidence>
<keyword evidence="4" id="KW-0472">Membrane</keyword>
<protein>
    <submittedName>
        <fullName evidence="6">Glycosyl transferase family 2</fullName>
    </submittedName>
</protein>
<dbReference type="EMBL" id="FQUZ01000002">
    <property type="protein sequence ID" value="SHE39513.1"/>
    <property type="molecule type" value="Genomic_DNA"/>
</dbReference>
<dbReference type="STRING" id="1122156.SAMN02745117_00229"/>
<proteinExistence type="inferred from homology"/>
<evidence type="ECO:0000259" key="5">
    <source>
        <dbReference type="Pfam" id="PF00535"/>
    </source>
</evidence>
<dbReference type="AlphaFoldDB" id="A0A1M4T4Q2"/>
<evidence type="ECO:0000313" key="7">
    <source>
        <dbReference type="Proteomes" id="UP000184327"/>
    </source>
</evidence>
<evidence type="ECO:0000256" key="4">
    <source>
        <dbReference type="SAM" id="Phobius"/>
    </source>
</evidence>
<dbReference type="SUPFAM" id="SSF53448">
    <property type="entry name" value="Nucleotide-diphospho-sugar transferases"/>
    <property type="match status" value="1"/>
</dbReference>